<keyword evidence="1" id="KW-0132">Cell division</keyword>
<dbReference type="SMART" id="SM00385">
    <property type="entry name" value="CYCLIN"/>
    <property type="match status" value="2"/>
</dbReference>
<sequence>MVVAPSSAVAAPLKPATKRLAFNDHNNTTRGALKTLDTNIGKPGTAAAGSKSLIFNPVSLKKADDMTSVEAFLRPAHRRIRKVVSLAQFDSNTVAEAHSVHIHEPMRLFDDYTPLSAEYLSTDTSTDLSESGSRPSSSDDFTPISYEDALSTFSNDASSGRKLRHHSSHPSLGNPELPALRRVKSRDFREEELSLDLPPMDDLIEALYEDAVEYHSDVEEDKFEPAKSSHLPPKPTQEPIYEAIYEANTQGVLDAMTAAVPDMDTLRDEKLLVNAAATSSTEDFWDEEDEDLYLEQGYQVSANGQCPYPKTSRRLAKDLELAAQWVQRCGQFDFSDECWDTSMAAEYADDIFEHYHRQDRLLQPRRDYMDTQPEIQWSMRAVLVDWIVQAHMRFNLLPETLFLAVNCVDRFLAQKVVTLPKLQLVGATALFIAAKYEEINCPSLSEMVYMVENSYTEDEIRKAERFMLLMLNFELGSPGPMSFLRRISKADNYDIDTRTMAKYFLEVALVDERFVGLPQSYLSAAAHCLSRMLLQLGNWSPAHVHFSGYTYQQLRPAMEILLKCCLRPKVHHSAVYEKYSQQKYSHSAIYAAEDIALGFRLPLFHPSVAEMIASLESSAVVEERVMVERE</sequence>
<evidence type="ECO:0000259" key="7">
    <source>
        <dbReference type="SMART" id="SM01332"/>
    </source>
</evidence>
<dbReference type="PROSITE" id="PS00292">
    <property type="entry name" value="CYCLINS"/>
    <property type="match status" value="1"/>
</dbReference>
<evidence type="ECO:0000313" key="9">
    <source>
        <dbReference type="Proteomes" id="UP000033483"/>
    </source>
</evidence>
<reference evidence="8 9" key="1">
    <citation type="submission" date="2015-03" db="EMBL/GenBank/DDBJ databases">
        <authorList>
            <person name="Radwan O."/>
            <person name="Al-Naeli F.A."/>
            <person name="Rendon G.A."/>
            <person name="Fields C."/>
        </authorList>
    </citation>
    <scope>NUCLEOTIDE SEQUENCE [LARGE SCALE GENOMIC DNA]</scope>
    <source>
        <strain evidence="8">CR-DP1</strain>
    </source>
</reference>
<keyword evidence="9" id="KW-1185">Reference proteome</keyword>
<dbReference type="FunFam" id="1.10.472.10:FF:000001">
    <property type="entry name" value="G2/mitotic-specific cyclin"/>
    <property type="match status" value="1"/>
</dbReference>
<comment type="caution">
    <text evidence="8">The sequence shown here is derived from an EMBL/GenBank/DDBJ whole genome shotgun (WGS) entry which is preliminary data.</text>
</comment>
<keyword evidence="3" id="KW-0131">Cell cycle</keyword>
<feature type="domain" description="Cyclin C-terminal" evidence="7">
    <location>
        <begin position="478"/>
        <end position="593"/>
    </location>
</feature>
<evidence type="ECO:0000256" key="5">
    <source>
        <dbReference type="SAM" id="MobiDB-lite"/>
    </source>
</evidence>
<evidence type="ECO:0000256" key="3">
    <source>
        <dbReference type="ARBA" id="ARBA00023306"/>
    </source>
</evidence>
<dbReference type="GO" id="GO:0051301">
    <property type="term" value="P:cell division"/>
    <property type="evidence" value="ECO:0007669"/>
    <property type="project" value="UniProtKB-KW"/>
</dbReference>
<dbReference type="SUPFAM" id="SSF47954">
    <property type="entry name" value="Cyclin-like"/>
    <property type="match status" value="2"/>
</dbReference>
<dbReference type="Gene3D" id="1.10.472.10">
    <property type="entry name" value="Cyclin-like"/>
    <property type="match status" value="2"/>
</dbReference>
<dbReference type="InterPro" id="IPR048258">
    <property type="entry name" value="Cyclins_cyclin-box"/>
</dbReference>
<name>A0A0F4ZBZ0_9PEZI</name>
<dbReference type="Pfam" id="PF02984">
    <property type="entry name" value="Cyclin_C"/>
    <property type="match status" value="1"/>
</dbReference>
<dbReference type="SMART" id="SM01332">
    <property type="entry name" value="Cyclin_C"/>
    <property type="match status" value="1"/>
</dbReference>
<feature type="region of interest" description="Disordered" evidence="5">
    <location>
        <begin position="155"/>
        <end position="179"/>
    </location>
</feature>
<feature type="domain" description="Cyclin-like" evidence="6">
    <location>
        <begin position="482"/>
        <end position="563"/>
    </location>
</feature>
<dbReference type="AlphaFoldDB" id="A0A0F4ZBZ0"/>
<feature type="domain" description="Cyclin-like" evidence="6">
    <location>
        <begin position="385"/>
        <end position="469"/>
    </location>
</feature>
<evidence type="ECO:0000313" key="8">
    <source>
        <dbReference type="EMBL" id="KKA27383.1"/>
    </source>
</evidence>
<evidence type="ECO:0000256" key="4">
    <source>
        <dbReference type="RuleBase" id="RU000383"/>
    </source>
</evidence>
<dbReference type="EMBL" id="LAEV01001761">
    <property type="protein sequence ID" value="KKA27383.1"/>
    <property type="molecule type" value="Genomic_DNA"/>
</dbReference>
<evidence type="ECO:0000256" key="2">
    <source>
        <dbReference type="ARBA" id="ARBA00023127"/>
    </source>
</evidence>
<comment type="similarity">
    <text evidence="4">Belongs to the cyclin family.</text>
</comment>
<gene>
    <name evidence="8" type="ORF">TD95_000465</name>
</gene>
<dbReference type="PANTHER" id="PTHR10177">
    <property type="entry name" value="CYCLINS"/>
    <property type="match status" value="1"/>
</dbReference>
<evidence type="ECO:0000256" key="1">
    <source>
        <dbReference type="ARBA" id="ARBA00022618"/>
    </source>
</evidence>
<evidence type="ECO:0000259" key="6">
    <source>
        <dbReference type="SMART" id="SM00385"/>
    </source>
</evidence>
<protein>
    <submittedName>
        <fullName evidence="8">Uncharacterized protein</fullName>
    </submittedName>
</protein>
<dbReference type="Pfam" id="PF00134">
    <property type="entry name" value="Cyclin_N"/>
    <property type="match status" value="1"/>
</dbReference>
<dbReference type="InterPro" id="IPR039361">
    <property type="entry name" value="Cyclin"/>
</dbReference>
<dbReference type="InterPro" id="IPR006671">
    <property type="entry name" value="Cyclin_N"/>
</dbReference>
<proteinExistence type="inferred from homology"/>
<organism evidence="8 9">
    <name type="scientific">Thielaviopsis punctulata</name>
    <dbReference type="NCBI Taxonomy" id="72032"/>
    <lineage>
        <taxon>Eukaryota</taxon>
        <taxon>Fungi</taxon>
        <taxon>Dikarya</taxon>
        <taxon>Ascomycota</taxon>
        <taxon>Pezizomycotina</taxon>
        <taxon>Sordariomycetes</taxon>
        <taxon>Hypocreomycetidae</taxon>
        <taxon>Microascales</taxon>
        <taxon>Ceratocystidaceae</taxon>
        <taxon>Thielaviopsis</taxon>
    </lineage>
</organism>
<keyword evidence="2 4" id="KW-0195">Cyclin</keyword>
<dbReference type="InterPro" id="IPR013763">
    <property type="entry name" value="Cyclin-like_dom"/>
</dbReference>
<dbReference type="InterPro" id="IPR004367">
    <property type="entry name" value="Cyclin_C-dom"/>
</dbReference>
<dbReference type="CDD" id="cd20512">
    <property type="entry name" value="CYCLIN_CLBs_yeast_rpt2"/>
    <property type="match status" value="1"/>
</dbReference>
<dbReference type="InterPro" id="IPR036915">
    <property type="entry name" value="Cyclin-like_sf"/>
</dbReference>
<accession>A0A0F4ZBZ0</accession>
<dbReference type="OrthoDB" id="5590282at2759"/>
<dbReference type="Proteomes" id="UP000033483">
    <property type="component" value="Unassembled WGS sequence"/>
</dbReference>